<dbReference type="SUPFAM" id="SSF53335">
    <property type="entry name" value="S-adenosyl-L-methionine-dependent methyltransferases"/>
    <property type="match status" value="1"/>
</dbReference>
<dbReference type="CDD" id="cd02440">
    <property type="entry name" value="AdoMet_MTases"/>
    <property type="match status" value="1"/>
</dbReference>
<evidence type="ECO:0000313" key="5">
    <source>
        <dbReference type="Proteomes" id="UP000199623"/>
    </source>
</evidence>
<proteinExistence type="predicted"/>
<keyword evidence="1 4" id="KW-0489">Methyltransferase</keyword>
<dbReference type="EMBL" id="FNCC01000003">
    <property type="protein sequence ID" value="SDF80358.1"/>
    <property type="molecule type" value="Genomic_DNA"/>
</dbReference>
<sequence length="213" mass="22851">MIDQSSTRDAYDAVAGIYAELFSDVLRTLPVERAFLGAFAELVDGPVADLGCGPGHITAHLSDLGLDAFGVDLSPEMVALARRAHPDLRFDEGTMTALDLADGSVGGILSSYSLIHTPPSDLPLVFAEFHRVLAPGGHAVLGFFAGDDPEPEPFDHKVALAYRWSPDALMGLMGQAGFREVARVRREPHEGERPFQHVHLLVCKDGGDAVQIP</sequence>
<dbReference type="Proteomes" id="UP000199623">
    <property type="component" value="Unassembled WGS sequence"/>
</dbReference>
<dbReference type="Gene3D" id="3.40.50.150">
    <property type="entry name" value="Vaccinia Virus protein VP39"/>
    <property type="match status" value="1"/>
</dbReference>
<dbReference type="GO" id="GO:0008168">
    <property type="term" value="F:methyltransferase activity"/>
    <property type="evidence" value="ECO:0007669"/>
    <property type="project" value="UniProtKB-KW"/>
</dbReference>
<feature type="domain" description="Methyltransferase" evidence="3">
    <location>
        <begin position="47"/>
        <end position="137"/>
    </location>
</feature>
<evidence type="ECO:0000256" key="1">
    <source>
        <dbReference type="ARBA" id="ARBA00022603"/>
    </source>
</evidence>
<accession>A0A1G7P223</accession>
<dbReference type="InterPro" id="IPR029063">
    <property type="entry name" value="SAM-dependent_MTases_sf"/>
</dbReference>
<dbReference type="OrthoDB" id="9805171at2"/>
<dbReference type="AlphaFoldDB" id="A0A1G7P223"/>
<dbReference type="Pfam" id="PF13649">
    <property type="entry name" value="Methyltransf_25"/>
    <property type="match status" value="1"/>
</dbReference>
<dbReference type="RefSeq" id="WP_090047496.1">
    <property type="nucleotide sequence ID" value="NZ_FNCC01000003.1"/>
</dbReference>
<evidence type="ECO:0000313" key="4">
    <source>
        <dbReference type="EMBL" id="SDF80358.1"/>
    </source>
</evidence>
<dbReference type="PANTHER" id="PTHR43861:SF1">
    <property type="entry name" value="TRANS-ACONITATE 2-METHYLTRANSFERASE"/>
    <property type="match status" value="1"/>
</dbReference>
<reference evidence="5" key="1">
    <citation type="submission" date="2016-10" db="EMBL/GenBank/DDBJ databases">
        <authorList>
            <person name="Varghese N."/>
            <person name="Submissions S."/>
        </authorList>
    </citation>
    <scope>NUCLEOTIDE SEQUENCE [LARGE SCALE GENOMIC DNA]</scope>
    <source>
        <strain evidence="5">CGMCC 4.3506</strain>
    </source>
</reference>
<dbReference type="InterPro" id="IPR041698">
    <property type="entry name" value="Methyltransf_25"/>
</dbReference>
<evidence type="ECO:0000259" key="3">
    <source>
        <dbReference type="Pfam" id="PF13649"/>
    </source>
</evidence>
<keyword evidence="5" id="KW-1185">Reference proteome</keyword>
<gene>
    <name evidence="4" type="ORF">SAMN05216553_103364</name>
</gene>
<keyword evidence="2 4" id="KW-0808">Transferase</keyword>
<dbReference type="STRING" id="200378.SAMN05216553_103364"/>
<dbReference type="PANTHER" id="PTHR43861">
    <property type="entry name" value="TRANS-ACONITATE 2-METHYLTRANSFERASE-RELATED"/>
    <property type="match status" value="1"/>
</dbReference>
<evidence type="ECO:0000256" key="2">
    <source>
        <dbReference type="ARBA" id="ARBA00022679"/>
    </source>
</evidence>
<protein>
    <submittedName>
        <fullName evidence="4">Methyltransferase domain-containing protein</fullName>
    </submittedName>
</protein>
<organism evidence="4 5">
    <name type="scientific">Lentzea fradiae</name>
    <dbReference type="NCBI Taxonomy" id="200378"/>
    <lineage>
        <taxon>Bacteria</taxon>
        <taxon>Bacillati</taxon>
        <taxon>Actinomycetota</taxon>
        <taxon>Actinomycetes</taxon>
        <taxon>Pseudonocardiales</taxon>
        <taxon>Pseudonocardiaceae</taxon>
        <taxon>Lentzea</taxon>
    </lineage>
</organism>
<name>A0A1G7P223_9PSEU</name>
<dbReference type="GO" id="GO:0032259">
    <property type="term" value="P:methylation"/>
    <property type="evidence" value="ECO:0007669"/>
    <property type="project" value="UniProtKB-KW"/>
</dbReference>